<proteinExistence type="inferred from homology"/>
<reference evidence="5 6" key="1">
    <citation type="submission" date="2024-06" db="EMBL/GenBank/DDBJ databases">
        <authorList>
            <person name="Chen R.Y."/>
        </authorList>
    </citation>
    <scope>NUCLEOTIDE SEQUENCE [LARGE SCALE GENOMIC DNA]</scope>
    <source>
        <strain evidence="5 6">D2</strain>
    </source>
</reference>
<dbReference type="Pfam" id="PF13407">
    <property type="entry name" value="Peripla_BP_4"/>
    <property type="match status" value="1"/>
</dbReference>
<evidence type="ECO:0000256" key="3">
    <source>
        <dbReference type="ARBA" id="ARBA00022729"/>
    </source>
</evidence>
<dbReference type="Proteomes" id="UP001467690">
    <property type="component" value="Unassembled WGS sequence"/>
</dbReference>
<dbReference type="Gene3D" id="3.40.50.2300">
    <property type="match status" value="2"/>
</dbReference>
<dbReference type="RefSeq" id="WP_350400706.1">
    <property type="nucleotide sequence ID" value="NZ_JBELOE010000076.1"/>
</dbReference>
<keyword evidence="3" id="KW-0732">Signal</keyword>
<dbReference type="SUPFAM" id="SSF53822">
    <property type="entry name" value="Periplasmic binding protein-like I"/>
    <property type="match status" value="1"/>
</dbReference>
<dbReference type="InterPro" id="IPR028082">
    <property type="entry name" value="Peripla_BP_I"/>
</dbReference>
<comment type="similarity">
    <text evidence="2">Belongs to the bacterial solute-binding protein 2 family.</text>
</comment>
<dbReference type="EMBL" id="JBELOE010000076">
    <property type="protein sequence ID" value="MER2490910.1"/>
    <property type="molecule type" value="Genomic_DNA"/>
</dbReference>
<evidence type="ECO:0000313" key="5">
    <source>
        <dbReference type="EMBL" id="MER2490910.1"/>
    </source>
</evidence>
<keyword evidence="6" id="KW-1185">Reference proteome</keyword>
<dbReference type="PANTHER" id="PTHR46847">
    <property type="entry name" value="D-ALLOSE-BINDING PERIPLASMIC PROTEIN-RELATED"/>
    <property type="match status" value="1"/>
</dbReference>
<feature type="domain" description="Periplasmic binding protein" evidence="4">
    <location>
        <begin position="42"/>
        <end position="293"/>
    </location>
</feature>
<dbReference type="InterPro" id="IPR025997">
    <property type="entry name" value="SBP_2_dom"/>
</dbReference>
<protein>
    <submittedName>
        <fullName evidence="5">ABC transporter substrate-binding protein</fullName>
    </submittedName>
</protein>
<organism evidence="5 6">
    <name type="scientific">Catenovulum sediminis</name>
    <dbReference type="NCBI Taxonomy" id="1740262"/>
    <lineage>
        <taxon>Bacteria</taxon>
        <taxon>Pseudomonadati</taxon>
        <taxon>Pseudomonadota</taxon>
        <taxon>Gammaproteobacteria</taxon>
        <taxon>Alteromonadales</taxon>
        <taxon>Alteromonadaceae</taxon>
        <taxon>Catenovulum</taxon>
    </lineage>
</organism>
<gene>
    <name evidence="5" type="ORF">ABS311_03310</name>
</gene>
<evidence type="ECO:0000256" key="1">
    <source>
        <dbReference type="ARBA" id="ARBA00004196"/>
    </source>
</evidence>
<name>A0ABV1RDS5_9ALTE</name>
<sequence length="393" mass="44691">MLARLLFKIRFARLLLVCIGIFSVGVNAQTELKPSPINVSVMVPVEKGTPFWGDFESFMTAVAKDLNMQLTFFRFPLEKTNRFSFIRRFTELTKQSDKPDYIVSVFKVGVEPQLVKLAEQAKIGFVSVNAALSKELYKQIGHPQQHSRYWLAHVAHDNVKAGQQLVDLLVNQAMNYTLPGEQINILGITGPSHSYVAKQRQQGLVEGVKKYKNVNLLEVVHSDWESKKAVKQASLFLKQPDPVDIVWTASDSIAAGVYMAQKTLNKDSAPLIVGGFDWSETSFELLDKGYNYYSLGGHFMDGGWALILLYDHFFGYDIVRKRKGIYNTELSSIDAVNQQQIHTWIRERKWDSVEFTKFTQTHNPDILKNGYKFELAMHHALPVIVKEKKQSGL</sequence>
<dbReference type="CDD" id="cd06324">
    <property type="entry name" value="PBP1_ABC_sugar_binding-like"/>
    <property type="match status" value="1"/>
</dbReference>
<evidence type="ECO:0000256" key="2">
    <source>
        <dbReference type="ARBA" id="ARBA00007639"/>
    </source>
</evidence>
<dbReference type="PANTHER" id="PTHR46847:SF2">
    <property type="entry name" value="ABC TRANSPORTER SUGAR-BINDING PROTEIN"/>
    <property type="match status" value="1"/>
</dbReference>
<comment type="caution">
    <text evidence="5">The sequence shown here is derived from an EMBL/GenBank/DDBJ whole genome shotgun (WGS) entry which is preliminary data.</text>
</comment>
<accession>A0ABV1RDS5</accession>
<evidence type="ECO:0000259" key="4">
    <source>
        <dbReference type="Pfam" id="PF13407"/>
    </source>
</evidence>
<comment type="subcellular location">
    <subcellularLocation>
        <location evidence="1">Cell envelope</location>
    </subcellularLocation>
</comment>
<evidence type="ECO:0000313" key="6">
    <source>
        <dbReference type="Proteomes" id="UP001467690"/>
    </source>
</evidence>